<dbReference type="EMBL" id="MH976515">
    <property type="protein sequence ID" value="AYR03160.1"/>
    <property type="molecule type" value="Genomic_DNA"/>
</dbReference>
<gene>
    <name evidence="1" type="primary">12</name>
    <name evidence="1" type="ORF">SEA_OCTOBIEN14_12</name>
</gene>
<dbReference type="RefSeq" id="YP_010246257.1">
    <property type="nucleotide sequence ID" value="NC_060134.1"/>
</dbReference>
<accession>A0A3G3M9H6</accession>
<reference evidence="1 2" key="1">
    <citation type="submission" date="2018-09" db="EMBL/GenBank/DDBJ databases">
        <authorList>
            <person name="Amanuel B.M."/>
            <person name="Anspach C.J."/>
            <person name="Chiquito R.J."/>
            <person name="Gales J.M."/>
            <person name="Hall T."/>
            <person name="Hotaki K."/>
            <person name="Lozano B."/>
            <person name="Mugisha B."/>
            <person name="Fogarty M.P."/>
            <person name="Leadon S.A."/>
            <person name="Molloy S.D."/>
            <person name="Garlena R.A."/>
            <person name="Russell D.A."/>
            <person name="Pope W.H."/>
            <person name="Jacobs-Sera D."/>
            <person name="Hatfull G.F."/>
        </authorList>
    </citation>
    <scope>NUCLEOTIDE SEQUENCE [LARGE SCALE GENOMIC DNA]</scope>
</reference>
<evidence type="ECO:0000313" key="2">
    <source>
        <dbReference type="Proteomes" id="UP000280547"/>
    </source>
</evidence>
<dbReference type="KEGG" id="vg:70080801"/>
<keyword evidence="2" id="KW-1185">Reference proteome</keyword>
<name>A0A3G3M9H6_9CAUD</name>
<organism evidence="1 2">
    <name type="scientific">Gordonia phage Octobien14</name>
    <dbReference type="NCBI Taxonomy" id="2483673"/>
    <lineage>
        <taxon>Viruses</taxon>
        <taxon>Duplodnaviria</taxon>
        <taxon>Heunggongvirae</taxon>
        <taxon>Uroviricota</taxon>
        <taxon>Caudoviricetes</taxon>
        <taxon>Deeyouvirinae</taxon>
        <taxon>Octobienvirus</taxon>
        <taxon>Octobienvirus octobien14</taxon>
    </lineage>
</organism>
<proteinExistence type="predicted"/>
<protein>
    <submittedName>
        <fullName evidence="1">Terminase small subunit</fullName>
    </submittedName>
</protein>
<evidence type="ECO:0000313" key="1">
    <source>
        <dbReference type="EMBL" id="AYR03160.1"/>
    </source>
</evidence>
<dbReference type="GeneID" id="70080801"/>
<dbReference type="Proteomes" id="UP000280547">
    <property type="component" value="Segment"/>
</dbReference>
<sequence>MSNINSLKTAGKALWDGVKTIRRVDSAFEPLLFNACRIADRLDELNDALEAAPLTVTNAKGDEVANPLMTEHRQQLLALRQVLHSLGIRELDLEVAQEKSLAEVLAEAKEQMKSKG</sequence>